<dbReference type="InterPro" id="IPR005084">
    <property type="entry name" value="CBM6"/>
</dbReference>
<dbReference type="PROSITE" id="PS51175">
    <property type="entry name" value="CBM6"/>
    <property type="match status" value="1"/>
</dbReference>
<name>A0ABP8DKE7_9ACTN</name>
<dbReference type="RefSeq" id="WP_345135029.1">
    <property type="nucleotide sequence ID" value="NZ_BAABAT010000029.1"/>
</dbReference>
<evidence type="ECO:0000313" key="5">
    <source>
        <dbReference type="Proteomes" id="UP001500620"/>
    </source>
</evidence>
<reference evidence="5" key="1">
    <citation type="journal article" date="2019" name="Int. J. Syst. Evol. Microbiol.">
        <title>The Global Catalogue of Microorganisms (GCM) 10K type strain sequencing project: providing services to taxonomists for standard genome sequencing and annotation.</title>
        <authorList>
            <consortium name="The Broad Institute Genomics Platform"/>
            <consortium name="The Broad Institute Genome Sequencing Center for Infectious Disease"/>
            <person name="Wu L."/>
            <person name="Ma J."/>
        </authorList>
    </citation>
    <scope>NUCLEOTIDE SEQUENCE [LARGE SCALE GENOMIC DNA]</scope>
    <source>
        <strain evidence="5">JCM 17441</strain>
    </source>
</reference>
<evidence type="ECO:0000259" key="3">
    <source>
        <dbReference type="PROSITE" id="PS51175"/>
    </source>
</evidence>
<feature type="region of interest" description="Disordered" evidence="1">
    <location>
        <begin position="112"/>
        <end position="173"/>
    </location>
</feature>
<keyword evidence="2" id="KW-0812">Transmembrane</keyword>
<feature type="transmembrane region" description="Helical" evidence="2">
    <location>
        <begin position="65"/>
        <end position="84"/>
    </location>
</feature>
<sequence length="309" mass="32189">MPGLIRAAHEVPGPVRAERPASIRSHRWTKPRHVRPLLHRARHRPVAHAMYRGVRRAGHRRAPRVVFTAAFVIVTGVFLGLRALSEHGPGQAEAGLTDGSIVPALTELPVRPSRVPWSRSPSRTPAPAAATKSSMASATPSTATVTRVTSTTSTPTAAASSASASPSASGSTPAAVFTIEAEADGNDRPAQMSVREAEAASGGRAVTGVGDGRSMAFIGFAVPTGGDYRVTIAYLSSEPLRCYLGNGLLWTPIEFPSSGGAGSVATVTVIMTLEAGRNTVEAANTPGRWCPDLDRITVAPTDHPRSATS</sequence>
<evidence type="ECO:0000313" key="4">
    <source>
        <dbReference type="EMBL" id="GAA4258091.1"/>
    </source>
</evidence>
<feature type="domain" description="CBM6" evidence="3">
    <location>
        <begin position="177"/>
        <end position="299"/>
    </location>
</feature>
<dbReference type="Proteomes" id="UP001500620">
    <property type="component" value="Unassembled WGS sequence"/>
</dbReference>
<dbReference type="Gene3D" id="2.60.120.260">
    <property type="entry name" value="Galactose-binding domain-like"/>
    <property type="match status" value="1"/>
</dbReference>
<evidence type="ECO:0000256" key="1">
    <source>
        <dbReference type="SAM" id="MobiDB-lite"/>
    </source>
</evidence>
<gene>
    <name evidence="4" type="ORF">GCM10022255_077480</name>
</gene>
<protein>
    <recommendedName>
        <fullName evidence="3">CBM6 domain-containing protein</fullName>
    </recommendedName>
</protein>
<proteinExistence type="predicted"/>
<dbReference type="SUPFAM" id="SSF49785">
    <property type="entry name" value="Galactose-binding domain-like"/>
    <property type="match status" value="1"/>
</dbReference>
<evidence type="ECO:0000256" key="2">
    <source>
        <dbReference type="SAM" id="Phobius"/>
    </source>
</evidence>
<organism evidence="4 5">
    <name type="scientific">Dactylosporangium darangshiense</name>
    <dbReference type="NCBI Taxonomy" id="579108"/>
    <lineage>
        <taxon>Bacteria</taxon>
        <taxon>Bacillati</taxon>
        <taxon>Actinomycetota</taxon>
        <taxon>Actinomycetes</taxon>
        <taxon>Micromonosporales</taxon>
        <taxon>Micromonosporaceae</taxon>
        <taxon>Dactylosporangium</taxon>
    </lineage>
</organism>
<keyword evidence="2" id="KW-0472">Membrane</keyword>
<accession>A0ABP8DKE7</accession>
<comment type="caution">
    <text evidence="4">The sequence shown here is derived from an EMBL/GenBank/DDBJ whole genome shotgun (WGS) entry which is preliminary data.</text>
</comment>
<dbReference type="EMBL" id="BAABAT010000029">
    <property type="protein sequence ID" value="GAA4258091.1"/>
    <property type="molecule type" value="Genomic_DNA"/>
</dbReference>
<keyword evidence="2" id="KW-1133">Transmembrane helix</keyword>
<keyword evidence="5" id="KW-1185">Reference proteome</keyword>
<dbReference type="InterPro" id="IPR008979">
    <property type="entry name" value="Galactose-bd-like_sf"/>
</dbReference>